<dbReference type="PANTHER" id="PTHR13268">
    <property type="entry name" value="BREAST CARCINOMA AMPLIFIED SEQUENCE 3"/>
    <property type="match status" value="1"/>
</dbReference>
<feature type="region of interest" description="Disordered" evidence="1">
    <location>
        <begin position="1"/>
        <end position="225"/>
    </location>
</feature>
<dbReference type="Proteomes" id="UP000799439">
    <property type="component" value="Unassembled WGS sequence"/>
</dbReference>
<dbReference type="PANTHER" id="PTHR13268:SF0">
    <property type="entry name" value="BCAS3 MICROTUBULE ASSOCIATED CELL MIGRATION FACTOR"/>
    <property type="match status" value="1"/>
</dbReference>
<evidence type="ECO:0000313" key="3">
    <source>
        <dbReference type="Proteomes" id="UP000799439"/>
    </source>
</evidence>
<evidence type="ECO:0000256" key="1">
    <source>
        <dbReference type="SAM" id="MobiDB-lite"/>
    </source>
</evidence>
<comment type="caution">
    <text evidence="2">The sequence shown here is derived from an EMBL/GenBank/DDBJ whole genome shotgun (WGS) entry which is preliminary data.</text>
</comment>
<reference evidence="2" key="1">
    <citation type="journal article" date="2020" name="Stud. Mycol.">
        <title>101 Dothideomycetes genomes: a test case for predicting lifestyles and emergence of pathogens.</title>
        <authorList>
            <person name="Haridas S."/>
            <person name="Albert R."/>
            <person name="Binder M."/>
            <person name="Bloem J."/>
            <person name="Labutti K."/>
            <person name="Salamov A."/>
            <person name="Andreopoulos B."/>
            <person name="Baker S."/>
            <person name="Barry K."/>
            <person name="Bills G."/>
            <person name="Bluhm B."/>
            <person name="Cannon C."/>
            <person name="Castanera R."/>
            <person name="Culley D."/>
            <person name="Daum C."/>
            <person name="Ezra D."/>
            <person name="Gonzalez J."/>
            <person name="Henrissat B."/>
            <person name="Kuo A."/>
            <person name="Liang C."/>
            <person name="Lipzen A."/>
            <person name="Lutzoni F."/>
            <person name="Magnuson J."/>
            <person name="Mondo S."/>
            <person name="Nolan M."/>
            <person name="Ohm R."/>
            <person name="Pangilinan J."/>
            <person name="Park H.-J."/>
            <person name="Ramirez L."/>
            <person name="Alfaro M."/>
            <person name="Sun H."/>
            <person name="Tritt A."/>
            <person name="Yoshinaga Y."/>
            <person name="Zwiers L.-H."/>
            <person name="Turgeon B."/>
            <person name="Goodwin S."/>
            <person name="Spatafora J."/>
            <person name="Crous P."/>
            <person name="Grigoriev I."/>
        </authorList>
    </citation>
    <scope>NUCLEOTIDE SEQUENCE</scope>
    <source>
        <strain evidence="2">CBS 260.36</strain>
    </source>
</reference>
<dbReference type="GO" id="GO:0005737">
    <property type="term" value="C:cytoplasm"/>
    <property type="evidence" value="ECO:0007669"/>
    <property type="project" value="TreeGrafter"/>
</dbReference>
<dbReference type="OrthoDB" id="3938623at2759"/>
<dbReference type="EMBL" id="ML996082">
    <property type="protein sequence ID" value="KAF2155963.1"/>
    <property type="molecule type" value="Genomic_DNA"/>
</dbReference>
<dbReference type="AlphaFoldDB" id="A0A9P4J5V3"/>
<protein>
    <recommendedName>
        <fullName evidence="4">BCAS3 domain-containing protein</fullName>
    </recommendedName>
</protein>
<gene>
    <name evidence="2" type="ORF">K461DRAFT_290933</name>
</gene>
<organism evidence="2 3">
    <name type="scientific">Myriangium duriaei CBS 260.36</name>
    <dbReference type="NCBI Taxonomy" id="1168546"/>
    <lineage>
        <taxon>Eukaryota</taxon>
        <taxon>Fungi</taxon>
        <taxon>Dikarya</taxon>
        <taxon>Ascomycota</taxon>
        <taxon>Pezizomycotina</taxon>
        <taxon>Dothideomycetes</taxon>
        <taxon>Dothideomycetidae</taxon>
        <taxon>Myriangiales</taxon>
        <taxon>Myriangiaceae</taxon>
        <taxon>Myriangium</taxon>
    </lineage>
</organism>
<dbReference type="GO" id="GO:0042594">
    <property type="term" value="P:response to starvation"/>
    <property type="evidence" value="ECO:0007669"/>
    <property type="project" value="TreeGrafter"/>
</dbReference>
<dbReference type="InterPro" id="IPR045142">
    <property type="entry name" value="BCAS3-like"/>
</dbReference>
<proteinExistence type="predicted"/>
<evidence type="ECO:0008006" key="4">
    <source>
        <dbReference type="Google" id="ProtNLM"/>
    </source>
</evidence>
<accession>A0A9P4J5V3</accession>
<feature type="compositionally biased region" description="Polar residues" evidence="1">
    <location>
        <begin position="131"/>
        <end position="143"/>
    </location>
</feature>
<evidence type="ECO:0000313" key="2">
    <source>
        <dbReference type="EMBL" id="KAF2155963.1"/>
    </source>
</evidence>
<feature type="region of interest" description="Disordered" evidence="1">
    <location>
        <begin position="750"/>
        <end position="772"/>
    </location>
</feature>
<keyword evidence="3" id="KW-1185">Reference proteome</keyword>
<name>A0A9P4J5V3_9PEZI</name>
<dbReference type="GO" id="GO:0006914">
    <property type="term" value="P:autophagy"/>
    <property type="evidence" value="ECO:0007669"/>
    <property type="project" value="InterPro"/>
</dbReference>
<feature type="compositionally biased region" description="Basic residues" evidence="1">
    <location>
        <begin position="26"/>
        <end position="36"/>
    </location>
</feature>
<feature type="region of interest" description="Disordered" evidence="1">
    <location>
        <begin position="1060"/>
        <end position="1080"/>
    </location>
</feature>
<sequence>MPSSADEAFVQEEGEPQRKDSLKAVPSKKKQKKNAKKAAAAAKLLSEQPDESSGIEGSTPPIDLLVPPSFNEDRNLSSSPDAAVSDPEPPCPDTPPIFAQEIHDNDQDKVPALVEPLSGPRETVGDDKSVNRGSGQNGNSPLNNEELPASTFRGFSPVTKLTPPSPSPPTMPSRHKSPPQSPRPVAASPRLSVSRPDSRSMAPHNSRHNSLTDAPPPHLPQRHFSRIPDTAFGLSTNDNEIIPGTDGYFCGFDSLDGASHDLQDSASNLLLIGSQGALDICRYNRNRREVIGRLEGLRGSVVDAKILPIVGGNDPLAQYRPLVACVLYGPTIDETDELESGRHDAERPRGISSYQTTVEVLSLKRSRHLGTLYRTAAQPLEYPLGHPLFSEPKPEGSISITAEGEHIVVSSGESGEVFVFVACESGIVDSDTNFRCIGKFWTRTKEHGFIPQPDSVQNDPRPHEDPPRSVPILGLSRRWLAIAPPMLSSSQKSIDGIATTSVSQPGPPGVAAYVSPPPPILDCEIDGPLGPSLLNRVTKQATNEIRKGAQWVGEQGMGIIKSYWQGPPAINSAQGSSNQRKPTAEDNIPNFPPTHAHGREQPAIKIEPSLVSVIDLDKLADFELRQIKNPLAPMATFNLVDGCSFLSFAPSGLALMTTNHVGDTSTIWDLMRVTDPSAAAKLTMATPQLQHATGMVRKSVSFSRLSPSTVVDVRWTMASNRVGILTSKGTLHLHEIPRHDPLAVALRSPASPAHLPRSDLPSPSTSPHDLSSGWMNNVRSGWQNVSGRLNAIRSASDSGGSLVSSTRQSLNQASVAARYASGRAVRNGYNTALEGAYTLRHSQDNKIRLKSLHHIVRPGCFRWLTGKDEGLISTMADGILCTYTVKSNYHVQGKRTTIVLDASKKAGPAQSLPPVAAARLPPAVLGWIYPDGPHASCSRAGVHGFWTLNRDASSASPPVFAVQTAGNVAQDKETCPQYLPLHRLRQINLFAYDEKDSRTMHKVLGTSDSTEAWCFGEELIPVDKVNVEASRSTITQEVDERAFEGVIGHMEEDFNLDDGLMHAPSHQRSGTYSRAGEDLM</sequence>
<feature type="compositionally biased region" description="Polar residues" evidence="1">
    <location>
        <begin position="761"/>
        <end position="772"/>
    </location>
</feature>
<feature type="region of interest" description="Disordered" evidence="1">
    <location>
        <begin position="448"/>
        <end position="467"/>
    </location>
</feature>